<dbReference type="PROSITE" id="PS50801">
    <property type="entry name" value="STAS"/>
    <property type="match status" value="1"/>
</dbReference>
<protein>
    <submittedName>
        <fullName evidence="2">STAS domain-containing protein</fullName>
    </submittedName>
</protein>
<dbReference type="Proteomes" id="UP000663722">
    <property type="component" value="Chromosome"/>
</dbReference>
<dbReference type="EMBL" id="CP061800">
    <property type="protein sequence ID" value="QTA88069.1"/>
    <property type="molecule type" value="Genomic_DNA"/>
</dbReference>
<feature type="domain" description="STAS" evidence="1">
    <location>
        <begin position="22"/>
        <end position="103"/>
    </location>
</feature>
<dbReference type="GO" id="GO:0043856">
    <property type="term" value="F:anti-sigma factor antagonist activity"/>
    <property type="evidence" value="ECO:0007669"/>
    <property type="project" value="TreeGrafter"/>
</dbReference>
<dbReference type="InterPro" id="IPR036513">
    <property type="entry name" value="STAS_dom_sf"/>
</dbReference>
<accession>A0A975BLT8</accession>
<evidence type="ECO:0000259" key="1">
    <source>
        <dbReference type="PROSITE" id="PS50801"/>
    </source>
</evidence>
<reference evidence="2" key="1">
    <citation type="journal article" date="2021" name="Microb. Physiol.">
        <title>Proteogenomic Insights into the Physiology of Marine, Sulfate-Reducing, Filamentous Desulfonema limicola and Desulfonema magnum.</title>
        <authorList>
            <person name="Schnaars V."/>
            <person name="Wohlbrand L."/>
            <person name="Scheve S."/>
            <person name="Hinrichs C."/>
            <person name="Reinhardt R."/>
            <person name="Rabus R."/>
        </authorList>
    </citation>
    <scope>NUCLEOTIDE SEQUENCE</scope>
    <source>
        <strain evidence="2">4be13</strain>
    </source>
</reference>
<evidence type="ECO:0000313" key="2">
    <source>
        <dbReference type="EMBL" id="QTA88069.1"/>
    </source>
</evidence>
<name>A0A975BLT8_9BACT</name>
<dbReference type="Gene3D" id="3.30.750.24">
    <property type="entry name" value="STAS domain"/>
    <property type="match status" value="1"/>
</dbReference>
<dbReference type="InterPro" id="IPR002645">
    <property type="entry name" value="STAS_dom"/>
</dbReference>
<dbReference type="Pfam" id="PF01740">
    <property type="entry name" value="STAS"/>
    <property type="match status" value="1"/>
</dbReference>
<dbReference type="SUPFAM" id="SSF52091">
    <property type="entry name" value="SpoIIaa-like"/>
    <property type="match status" value="1"/>
</dbReference>
<dbReference type="RefSeq" id="WP_207683004.1">
    <property type="nucleotide sequence ID" value="NZ_CP061800.1"/>
</dbReference>
<evidence type="ECO:0000313" key="3">
    <source>
        <dbReference type="Proteomes" id="UP000663722"/>
    </source>
</evidence>
<dbReference type="PANTHER" id="PTHR33495">
    <property type="entry name" value="ANTI-SIGMA FACTOR ANTAGONIST TM_1081-RELATED-RELATED"/>
    <property type="match status" value="1"/>
</dbReference>
<dbReference type="CDD" id="cd07043">
    <property type="entry name" value="STAS_anti-anti-sigma_factors"/>
    <property type="match status" value="1"/>
</dbReference>
<dbReference type="KEGG" id="dmm:dnm_041090"/>
<dbReference type="AlphaFoldDB" id="A0A975BLT8"/>
<organism evidence="2 3">
    <name type="scientific">Desulfonema magnum</name>
    <dbReference type="NCBI Taxonomy" id="45655"/>
    <lineage>
        <taxon>Bacteria</taxon>
        <taxon>Pseudomonadati</taxon>
        <taxon>Thermodesulfobacteriota</taxon>
        <taxon>Desulfobacteria</taxon>
        <taxon>Desulfobacterales</taxon>
        <taxon>Desulfococcaceae</taxon>
        <taxon>Desulfonema</taxon>
    </lineage>
</organism>
<keyword evidence="3" id="KW-1185">Reference proteome</keyword>
<gene>
    <name evidence="2" type="ORF">dnm_041090</name>
</gene>
<proteinExistence type="predicted"/>
<sequence>MITSTEKIGNRMVIKVLKDIDDMKTGEEFKAAMMALYTKGEKEIVIDFGQINLINSHGIGKILMFYRRLKAIGGKIYVAPLNESIREIFESLMLDKLIPEIKI</sequence>